<dbReference type="PANTHER" id="PTHR43857:SF1">
    <property type="entry name" value="YJGH FAMILY PROTEIN"/>
    <property type="match status" value="1"/>
</dbReference>
<dbReference type="EMBL" id="QEKO01000001">
    <property type="protein sequence ID" value="PVY67915.1"/>
    <property type="molecule type" value="Genomic_DNA"/>
</dbReference>
<dbReference type="PANTHER" id="PTHR43857">
    <property type="entry name" value="BLR7761 PROTEIN"/>
    <property type="match status" value="1"/>
</dbReference>
<organism evidence="2 3">
    <name type="scientific">Pusillimonas noertemannii</name>
    <dbReference type="NCBI Taxonomy" id="305977"/>
    <lineage>
        <taxon>Bacteria</taxon>
        <taxon>Pseudomonadati</taxon>
        <taxon>Pseudomonadota</taxon>
        <taxon>Betaproteobacteria</taxon>
        <taxon>Burkholderiales</taxon>
        <taxon>Alcaligenaceae</taxon>
        <taxon>Pusillimonas</taxon>
    </lineage>
</organism>
<dbReference type="CDD" id="cd00448">
    <property type="entry name" value="YjgF_YER057c_UK114_family"/>
    <property type="match status" value="1"/>
</dbReference>
<proteinExistence type="predicted"/>
<keyword evidence="3" id="KW-1185">Reference proteome</keyword>
<dbReference type="Proteomes" id="UP000246145">
    <property type="component" value="Unassembled WGS sequence"/>
</dbReference>
<comment type="caution">
    <text evidence="2">The sequence shown here is derived from an EMBL/GenBank/DDBJ whole genome shotgun (WGS) entry which is preliminary data.</text>
</comment>
<dbReference type="Pfam" id="PF01042">
    <property type="entry name" value="Ribonuc_L-PSP"/>
    <property type="match status" value="1"/>
</dbReference>
<reference evidence="2 3" key="1">
    <citation type="submission" date="2018-04" db="EMBL/GenBank/DDBJ databases">
        <title>Genomic Encyclopedia of Type Strains, Phase IV (KMG-IV): sequencing the most valuable type-strain genomes for metagenomic binning, comparative biology and taxonomic classification.</title>
        <authorList>
            <person name="Goeker M."/>
        </authorList>
    </citation>
    <scope>NUCLEOTIDE SEQUENCE [LARGE SCALE GENOMIC DNA]</scope>
    <source>
        <strain evidence="2 3">DSM 10065</strain>
    </source>
</reference>
<dbReference type="RefSeq" id="WP_165832408.1">
    <property type="nucleotide sequence ID" value="NZ_JACCEX010000001.1"/>
</dbReference>
<dbReference type="InterPro" id="IPR035959">
    <property type="entry name" value="RutC-like_sf"/>
</dbReference>
<feature type="signal peptide" evidence="1">
    <location>
        <begin position="1"/>
        <end position="25"/>
    </location>
</feature>
<protein>
    <submittedName>
        <fullName evidence="2">Enamine deaminase RidA (YjgF/YER057c/UK114 family)</fullName>
    </submittedName>
</protein>
<feature type="chain" id="PRO_5015539452" evidence="1">
    <location>
        <begin position="26"/>
        <end position="165"/>
    </location>
</feature>
<gene>
    <name evidence="2" type="ORF">C7440_0301</name>
</gene>
<evidence type="ECO:0000313" key="3">
    <source>
        <dbReference type="Proteomes" id="UP000246145"/>
    </source>
</evidence>
<sequence>MRAYKKCMLGIFAVGAMTAATVGYARDELVKQHYNYSEWTKGRFAEAVVVEGAKDARLIYLAGIGAEEAEGKPGEIRAPNDIAGQCAYAFEKIDLALKRNEANADDIVKMTVYLTSADFIPAFSKCRDAYFEKTGARLPAETLLIISRLAWPDMLLEVDINAVAR</sequence>
<dbReference type="STRING" id="1231391.GCA_000308195_00086"/>
<dbReference type="InterPro" id="IPR006175">
    <property type="entry name" value="YjgF/YER057c/UK114"/>
</dbReference>
<accession>A0A2U1CPV7</accession>
<keyword evidence="1" id="KW-0732">Signal</keyword>
<dbReference type="AlphaFoldDB" id="A0A2U1CPV7"/>
<evidence type="ECO:0000256" key="1">
    <source>
        <dbReference type="SAM" id="SignalP"/>
    </source>
</evidence>
<dbReference type="Gene3D" id="3.30.1330.40">
    <property type="entry name" value="RutC-like"/>
    <property type="match status" value="1"/>
</dbReference>
<dbReference type="SUPFAM" id="SSF55298">
    <property type="entry name" value="YjgF-like"/>
    <property type="match status" value="1"/>
</dbReference>
<evidence type="ECO:0000313" key="2">
    <source>
        <dbReference type="EMBL" id="PVY67915.1"/>
    </source>
</evidence>
<name>A0A2U1CPV7_9BURK</name>